<feature type="non-terminal residue" evidence="1">
    <location>
        <position position="136"/>
    </location>
</feature>
<protein>
    <submittedName>
        <fullName evidence="1">Uncharacterized protein</fullName>
    </submittedName>
</protein>
<evidence type="ECO:0000313" key="2">
    <source>
        <dbReference type="Proteomes" id="UP001151752"/>
    </source>
</evidence>
<proteinExistence type="predicted"/>
<accession>A0A9Q0U2F9</accession>
<organism evidence="1 2">
    <name type="scientific">Salix koriyanagi</name>
    <dbReference type="NCBI Taxonomy" id="2511006"/>
    <lineage>
        <taxon>Eukaryota</taxon>
        <taxon>Viridiplantae</taxon>
        <taxon>Streptophyta</taxon>
        <taxon>Embryophyta</taxon>
        <taxon>Tracheophyta</taxon>
        <taxon>Spermatophyta</taxon>
        <taxon>Magnoliopsida</taxon>
        <taxon>eudicotyledons</taxon>
        <taxon>Gunneridae</taxon>
        <taxon>Pentapetalae</taxon>
        <taxon>rosids</taxon>
        <taxon>fabids</taxon>
        <taxon>Malpighiales</taxon>
        <taxon>Salicaceae</taxon>
        <taxon>Saliceae</taxon>
        <taxon>Salix</taxon>
    </lineage>
</organism>
<sequence>MVKEVWQMHRRGNPIFQLTAKLKILKQKLKSNHYKTTNNISHRESQAMKHWFEAQKMLDLSTGDLERRAEERRRANTYARLRRDEEAYYKQKSKVQWLKLGDQNTSFFHRSLIQRQSRNTVHNLVDDDGNQISGGD</sequence>
<dbReference type="EMBL" id="JAPFFM010000013">
    <property type="protein sequence ID" value="KAJ6722196.1"/>
    <property type="molecule type" value="Genomic_DNA"/>
</dbReference>
<dbReference type="Proteomes" id="UP001151752">
    <property type="component" value="Chromosome 14"/>
</dbReference>
<dbReference type="AlphaFoldDB" id="A0A9Q0U2F9"/>
<name>A0A9Q0U2F9_9ROSI</name>
<comment type="caution">
    <text evidence="1">The sequence shown here is derived from an EMBL/GenBank/DDBJ whole genome shotgun (WGS) entry which is preliminary data.</text>
</comment>
<reference evidence="1" key="1">
    <citation type="submission" date="2022-11" db="EMBL/GenBank/DDBJ databases">
        <authorList>
            <person name="Hyden B.L."/>
            <person name="Feng K."/>
            <person name="Yates T."/>
            <person name="Jawdy S."/>
            <person name="Smart L.B."/>
            <person name="Muchero W."/>
        </authorList>
    </citation>
    <scope>NUCLEOTIDE SEQUENCE</scope>
    <source>
        <tissue evidence="1">Shoot tip</tissue>
    </source>
</reference>
<keyword evidence="2" id="KW-1185">Reference proteome</keyword>
<evidence type="ECO:0000313" key="1">
    <source>
        <dbReference type="EMBL" id="KAJ6722196.1"/>
    </source>
</evidence>
<reference evidence="1" key="2">
    <citation type="journal article" date="2023" name="Int. J. Mol. Sci.">
        <title>De Novo Assembly and Annotation of 11 Diverse Shrub Willow (Salix) Genomes Reveals Novel Gene Organization in Sex-Linked Regions.</title>
        <authorList>
            <person name="Hyden B."/>
            <person name="Feng K."/>
            <person name="Yates T.B."/>
            <person name="Jawdy S."/>
            <person name="Cereghino C."/>
            <person name="Smart L.B."/>
            <person name="Muchero W."/>
        </authorList>
    </citation>
    <scope>NUCLEOTIDE SEQUENCE</scope>
    <source>
        <tissue evidence="1">Shoot tip</tissue>
    </source>
</reference>
<gene>
    <name evidence="1" type="ORF">OIU74_006903</name>
</gene>